<proteinExistence type="predicted"/>
<keyword evidence="3" id="KW-1185">Reference proteome</keyword>
<accession>A0A166BMM2</accession>
<organism evidence="2 3">
    <name type="scientific">Athelia psychrophila</name>
    <dbReference type="NCBI Taxonomy" id="1759441"/>
    <lineage>
        <taxon>Eukaryota</taxon>
        <taxon>Fungi</taxon>
        <taxon>Dikarya</taxon>
        <taxon>Basidiomycota</taxon>
        <taxon>Agaricomycotina</taxon>
        <taxon>Agaricomycetes</taxon>
        <taxon>Agaricomycetidae</taxon>
        <taxon>Atheliales</taxon>
        <taxon>Atheliaceae</taxon>
        <taxon>Athelia</taxon>
    </lineage>
</organism>
<evidence type="ECO:0008006" key="4">
    <source>
        <dbReference type="Google" id="ProtNLM"/>
    </source>
</evidence>
<dbReference type="Proteomes" id="UP000076532">
    <property type="component" value="Unassembled WGS sequence"/>
</dbReference>
<dbReference type="EMBL" id="KV417642">
    <property type="protein sequence ID" value="KZP12800.1"/>
    <property type="molecule type" value="Genomic_DNA"/>
</dbReference>
<dbReference type="Gene3D" id="3.80.10.10">
    <property type="entry name" value="Ribonuclease Inhibitor"/>
    <property type="match status" value="1"/>
</dbReference>
<feature type="coiled-coil region" evidence="1">
    <location>
        <begin position="24"/>
        <end position="61"/>
    </location>
</feature>
<dbReference type="STRING" id="436010.A0A166BMM2"/>
<protein>
    <recommendedName>
        <fullName evidence="4">F-box domain-containing protein</fullName>
    </recommendedName>
</protein>
<dbReference type="AlphaFoldDB" id="A0A166BMM2"/>
<name>A0A166BMM2_9AGAM</name>
<evidence type="ECO:0000313" key="2">
    <source>
        <dbReference type="EMBL" id="KZP12800.1"/>
    </source>
</evidence>
<keyword evidence="1" id="KW-0175">Coiled coil</keyword>
<evidence type="ECO:0000256" key="1">
    <source>
        <dbReference type="SAM" id="Coils"/>
    </source>
</evidence>
<gene>
    <name evidence="2" type="ORF">FIBSPDRAFT_151269</name>
</gene>
<evidence type="ECO:0000313" key="3">
    <source>
        <dbReference type="Proteomes" id="UP000076532"/>
    </source>
</evidence>
<dbReference type="OrthoDB" id="3266451at2759"/>
<sequence>MQCSYPEPDITILRSHTTVPPLWMDISQEAIESLQSQLSGLEDIEAALKKLSEQVASVQQGARRRLYNYQSIVAPIRRVPDDVLGEIFLAFMDTSDHGYDTIPITLASVCGRWRTLAHSTPRLWYQITVSVTPSNHLSLANFIRHYTSLSATRPLWLNLKLKGASSSDSSTGSTSDVGATVEAGQLFVNALAASASRWQAVRLTPSILDFVSEALLSAEALLPAEATWNLPILECLEIDCSADDEWPDICDPTVFALAPRLRQISYSSDDQEILREMNLPWCQIEELFNFHLQLDDYADLVNRCPKLIYCRNFSVICGLEEHGRGDTVKHNAIQSIDIKISCRQDLETFFTHFQFPSLAELRFGNWLGLQPIWSQDHFTKFISCCTLQRLALDGIVASKDLPFLLASVPNVSEFHFTESSKVYTEAEAVFDTRIIERLTFDHQPSLDNSHTNLLPHLRILSLMGGLRFSIRAFSAMIKSRTAHTCHYPAVFQSLYIQIQRQKDMASAGRTAETYEPPLDVHDFKEVQDILHERAYISVESLPSAYIVFP</sequence>
<reference evidence="2 3" key="1">
    <citation type="journal article" date="2016" name="Mol. Biol. Evol.">
        <title>Comparative Genomics of Early-Diverging Mushroom-Forming Fungi Provides Insights into the Origins of Lignocellulose Decay Capabilities.</title>
        <authorList>
            <person name="Nagy L.G."/>
            <person name="Riley R."/>
            <person name="Tritt A."/>
            <person name="Adam C."/>
            <person name="Daum C."/>
            <person name="Floudas D."/>
            <person name="Sun H."/>
            <person name="Yadav J.S."/>
            <person name="Pangilinan J."/>
            <person name="Larsson K.H."/>
            <person name="Matsuura K."/>
            <person name="Barry K."/>
            <person name="Labutti K."/>
            <person name="Kuo R."/>
            <person name="Ohm R.A."/>
            <person name="Bhattacharya S.S."/>
            <person name="Shirouzu T."/>
            <person name="Yoshinaga Y."/>
            <person name="Martin F.M."/>
            <person name="Grigoriev I.V."/>
            <person name="Hibbett D.S."/>
        </authorList>
    </citation>
    <scope>NUCLEOTIDE SEQUENCE [LARGE SCALE GENOMIC DNA]</scope>
    <source>
        <strain evidence="2 3">CBS 109695</strain>
    </source>
</reference>
<dbReference type="InterPro" id="IPR032675">
    <property type="entry name" value="LRR_dom_sf"/>
</dbReference>